<sequence>MDSFFYKAKTEILMVSYLRGHGGSEMSRFTRRLIARSELHRAWLLGSLGYVEEGGVTYGPCNTYPGITFEPDDTDEAQQVIPDDVFPTYPAQL</sequence>
<proteinExistence type="predicted"/>
<evidence type="ECO:0000313" key="2">
    <source>
        <dbReference type="Proteomes" id="UP000199550"/>
    </source>
</evidence>
<name>A0A1I4IKY6_9RHOB</name>
<reference evidence="1 2" key="1">
    <citation type="submission" date="2016-10" db="EMBL/GenBank/DDBJ databases">
        <authorList>
            <person name="de Groot N.N."/>
        </authorList>
    </citation>
    <scope>NUCLEOTIDE SEQUENCE [LARGE SCALE GENOMIC DNA]</scope>
    <source>
        <strain evidence="1 2">DSM 16199</strain>
    </source>
</reference>
<dbReference type="Proteomes" id="UP000199550">
    <property type="component" value="Unassembled WGS sequence"/>
</dbReference>
<accession>A0A1I4IKY6</accession>
<dbReference type="AlphaFoldDB" id="A0A1I4IKY6"/>
<organism evidence="1 2">
    <name type="scientific">Loktanella salsilacus</name>
    <dbReference type="NCBI Taxonomy" id="195913"/>
    <lineage>
        <taxon>Bacteria</taxon>
        <taxon>Pseudomonadati</taxon>
        <taxon>Pseudomonadota</taxon>
        <taxon>Alphaproteobacteria</taxon>
        <taxon>Rhodobacterales</taxon>
        <taxon>Roseobacteraceae</taxon>
        <taxon>Loktanella</taxon>
    </lineage>
</organism>
<keyword evidence="2" id="KW-1185">Reference proteome</keyword>
<evidence type="ECO:0000313" key="1">
    <source>
        <dbReference type="EMBL" id="SFL54990.1"/>
    </source>
</evidence>
<gene>
    <name evidence="1" type="ORF">SAMN04488004_12720</name>
</gene>
<dbReference type="EMBL" id="FOTF01000027">
    <property type="protein sequence ID" value="SFL54990.1"/>
    <property type="molecule type" value="Genomic_DNA"/>
</dbReference>
<protein>
    <submittedName>
        <fullName evidence="1">Uncharacterized protein</fullName>
    </submittedName>
</protein>